<dbReference type="InterPro" id="IPR000523">
    <property type="entry name" value="Mg_chelatse_chII-like_cat_dom"/>
</dbReference>
<dbReference type="InterPro" id="IPR003593">
    <property type="entry name" value="AAA+_ATPase"/>
</dbReference>
<comment type="similarity">
    <text evidence="2">Belongs to the Mg-chelatase subunits D/I family.</text>
</comment>
<protein>
    <recommendedName>
        <fullName evidence="5">Mg-protoporphyrin IX chelatase</fullName>
    </recommendedName>
</protein>
<keyword evidence="4" id="KW-0067">ATP-binding</keyword>
<dbReference type="PROSITE" id="PS50234">
    <property type="entry name" value="VWFA"/>
    <property type="match status" value="1"/>
</dbReference>
<dbReference type="KEGG" id="dov:DSCO28_31540"/>
<dbReference type="RefSeq" id="WP_155323006.1">
    <property type="nucleotide sequence ID" value="NZ_AP021876.1"/>
</dbReference>
<evidence type="ECO:0000313" key="10">
    <source>
        <dbReference type="Proteomes" id="UP000425960"/>
    </source>
</evidence>
<evidence type="ECO:0000256" key="7">
    <source>
        <dbReference type="SAM" id="MobiDB-lite"/>
    </source>
</evidence>
<gene>
    <name evidence="9" type="primary">chlD</name>
    <name evidence="9" type="ORF">DSCO28_31540</name>
</gene>
<feature type="compositionally biased region" description="Pro residues" evidence="7">
    <location>
        <begin position="352"/>
        <end position="363"/>
    </location>
</feature>
<dbReference type="EMBL" id="AP021876">
    <property type="protein sequence ID" value="BBO82588.1"/>
    <property type="molecule type" value="Genomic_DNA"/>
</dbReference>
<name>A0A5K7ZK34_9BACT</name>
<dbReference type="InterPro" id="IPR041628">
    <property type="entry name" value="ChlI/MoxR_AAA_lid"/>
</dbReference>
<accession>A0A5K7ZK34</accession>
<dbReference type="InterPro" id="IPR027417">
    <property type="entry name" value="P-loop_NTPase"/>
</dbReference>
<dbReference type="CDD" id="cd01451">
    <property type="entry name" value="vWA_Magnesium_chelatase"/>
    <property type="match status" value="1"/>
</dbReference>
<dbReference type="InterPro" id="IPR036465">
    <property type="entry name" value="vWFA_dom_sf"/>
</dbReference>
<dbReference type="NCBIfam" id="TIGR02442">
    <property type="entry name" value="Cob-chelat-sub"/>
    <property type="match status" value="1"/>
</dbReference>
<dbReference type="GO" id="GO:0005524">
    <property type="term" value="F:ATP binding"/>
    <property type="evidence" value="ECO:0007669"/>
    <property type="project" value="UniProtKB-KW"/>
</dbReference>
<evidence type="ECO:0000256" key="5">
    <source>
        <dbReference type="ARBA" id="ARBA00030759"/>
    </source>
</evidence>
<dbReference type="Pfam" id="PF13519">
    <property type="entry name" value="VWA_2"/>
    <property type="match status" value="1"/>
</dbReference>
<comment type="function">
    <text evidence="6">Involved in bacteriochlorophyll biosynthesis; introduces a magnesium ion into protoporphyrin IX to yield Mg-protoporphyrin IX.</text>
</comment>
<evidence type="ECO:0000256" key="3">
    <source>
        <dbReference type="ARBA" id="ARBA00022741"/>
    </source>
</evidence>
<dbReference type="Pfam" id="PF01078">
    <property type="entry name" value="Mg_chelatase"/>
    <property type="match status" value="1"/>
</dbReference>
<evidence type="ECO:0000256" key="2">
    <source>
        <dbReference type="ARBA" id="ARBA00005799"/>
    </source>
</evidence>
<dbReference type="InterPro" id="IPR041702">
    <property type="entry name" value="BchD/ChlD_VWA"/>
</dbReference>
<dbReference type="CDD" id="cd00009">
    <property type="entry name" value="AAA"/>
    <property type="match status" value="1"/>
</dbReference>
<dbReference type="SMART" id="SM00382">
    <property type="entry name" value="AAA"/>
    <property type="match status" value="1"/>
</dbReference>
<dbReference type="InterPro" id="IPR012804">
    <property type="entry name" value="Cob_chelat_sub_put"/>
</dbReference>
<proteinExistence type="inferred from homology"/>
<dbReference type="InterPro" id="IPR002035">
    <property type="entry name" value="VWF_A"/>
</dbReference>
<dbReference type="Gene3D" id="3.40.50.300">
    <property type="entry name" value="P-loop containing nucleotide triphosphate hydrolases"/>
    <property type="match status" value="1"/>
</dbReference>
<feature type="compositionally biased region" description="Acidic residues" evidence="7">
    <location>
        <begin position="366"/>
        <end position="382"/>
    </location>
</feature>
<feature type="compositionally biased region" description="Low complexity" evidence="7">
    <location>
        <begin position="390"/>
        <end position="404"/>
    </location>
</feature>
<feature type="domain" description="VWFA" evidence="8">
    <location>
        <begin position="522"/>
        <end position="704"/>
    </location>
</feature>
<dbReference type="Gene3D" id="1.10.8.80">
    <property type="entry name" value="Magnesium chelatase subunit I, C-Terminal domain"/>
    <property type="match status" value="1"/>
</dbReference>
<dbReference type="Gene3D" id="3.40.50.410">
    <property type="entry name" value="von Willebrand factor, type A domain"/>
    <property type="match status" value="1"/>
</dbReference>
<reference evidence="9 10" key="1">
    <citation type="submission" date="2019-11" db="EMBL/GenBank/DDBJ databases">
        <title>Comparative genomics of hydrocarbon-degrading Desulfosarcina strains.</title>
        <authorList>
            <person name="Watanabe M."/>
            <person name="Kojima H."/>
            <person name="Fukui M."/>
        </authorList>
    </citation>
    <scope>NUCLEOTIDE SEQUENCE [LARGE SCALE GENOMIC DNA]</scope>
    <source>
        <strain evidence="9 10">28bB2T</strain>
    </source>
</reference>
<dbReference type="Pfam" id="PF17863">
    <property type="entry name" value="AAA_lid_2"/>
    <property type="match status" value="1"/>
</dbReference>
<dbReference type="PANTHER" id="PTHR35023">
    <property type="entry name" value="CHELATASE-RELATED"/>
    <property type="match status" value="1"/>
</dbReference>
<evidence type="ECO:0000259" key="8">
    <source>
        <dbReference type="PROSITE" id="PS50234"/>
    </source>
</evidence>
<dbReference type="SMART" id="SM00327">
    <property type="entry name" value="VWA"/>
    <property type="match status" value="1"/>
</dbReference>
<dbReference type="SUPFAM" id="SSF52540">
    <property type="entry name" value="P-loop containing nucleoside triphosphate hydrolases"/>
    <property type="match status" value="1"/>
</dbReference>
<dbReference type="AlphaFoldDB" id="A0A5K7ZK34"/>
<sequence>MLSKINNTNTGSRRKDSCVFKTQSPCPPVSASPRPFVFPFAAIIGQDDLKQSLLLNAVNPAIGGVLIRGEKGTAKSTAVRALAAILPEIDVVEGCAYACRPDHPEACCDHCRQLGDRVKAAKRRVRVVNLPLNATEDRVVGGIDFSLAIQKGRRALQPGLLASAHRGILYVDEVNLLDDHIVDIVLDAAASGENIIEREGISFCHPARFILVGTMNPEEGELRPQLLDRFGLCVETTGADSPDDRVTLMLRREEFDSDPAAFMSSMAEQNRAIARRIETGRKNLPGVRMPRHLRGFISELGTENFVAGHRADLVMEQAALAVAALESAPEVTVDHIRQVAAMVLVHRRRDAQPPPPPSPPPPPEDSHEDEDPSQEDPPPDNEEPAREQEQPQSEPPQSAAPDPADQGEDDHPSPDQSPPQPDHGEDRIFEIGATFKVKPLSVPKDRLFRRGSGRRSRTRVSQKQGRYVKSCMNRQYGDIALDATLRAAAPYQKARGNGNGLCVKIADADIREKIREKRIGNFLLFAVDASGSMGARGRMAASKGAVMSLLLDAYQKRDRVGMISFRRNEATVNLPPTTSVDLAGKLLAEMPVGGRTPLSAGLAKTFEQVRNVLLKDPSSRPIVILITDGKSNVAFGEEKPVDEALRLATAMGRDERVQHIVVDTEEAGLVTFGLALRLATALQARYFKIDDLKAQSLVNIVKGQQP</sequence>
<dbReference type="InterPro" id="IPR052989">
    <property type="entry name" value="Mg-chelatase_DI-like"/>
</dbReference>
<organism evidence="9 10">
    <name type="scientific">Desulfosarcina ovata subsp. sediminis</name>
    <dbReference type="NCBI Taxonomy" id="885957"/>
    <lineage>
        <taxon>Bacteria</taxon>
        <taxon>Pseudomonadati</taxon>
        <taxon>Thermodesulfobacteriota</taxon>
        <taxon>Desulfobacteria</taxon>
        <taxon>Desulfobacterales</taxon>
        <taxon>Desulfosarcinaceae</taxon>
        <taxon>Desulfosarcina</taxon>
    </lineage>
</organism>
<keyword evidence="3" id="KW-0547">Nucleotide-binding</keyword>
<evidence type="ECO:0000256" key="4">
    <source>
        <dbReference type="ARBA" id="ARBA00022840"/>
    </source>
</evidence>
<dbReference type="Proteomes" id="UP000425960">
    <property type="component" value="Chromosome"/>
</dbReference>
<evidence type="ECO:0000313" key="9">
    <source>
        <dbReference type="EMBL" id="BBO82588.1"/>
    </source>
</evidence>
<comment type="pathway">
    <text evidence="1">Porphyrin-containing compound metabolism; bacteriochlorophyll biosynthesis.</text>
</comment>
<feature type="region of interest" description="Disordered" evidence="7">
    <location>
        <begin position="349"/>
        <end position="426"/>
    </location>
</feature>
<dbReference type="PANTHER" id="PTHR35023:SF1">
    <property type="entry name" value="MG-PROTOPORPHYRIN IX CHELATASE"/>
    <property type="match status" value="1"/>
</dbReference>
<evidence type="ECO:0000256" key="1">
    <source>
        <dbReference type="ARBA" id="ARBA00004800"/>
    </source>
</evidence>
<dbReference type="SUPFAM" id="SSF53300">
    <property type="entry name" value="vWA-like"/>
    <property type="match status" value="1"/>
</dbReference>
<evidence type="ECO:0000256" key="6">
    <source>
        <dbReference type="ARBA" id="ARBA00053551"/>
    </source>
</evidence>